<dbReference type="InterPro" id="IPR050452">
    <property type="entry name" value="Metacaspase"/>
</dbReference>
<feature type="compositionally biased region" description="Low complexity" evidence="2">
    <location>
        <begin position="629"/>
        <end position="639"/>
    </location>
</feature>
<gene>
    <name evidence="3" type="ORF">PVBDA_1300540</name>
</gene>
<accession>A0A6V7SN50</accession>
<dbReference type="EMBL" id="LR865391">
    <property type="protein sequence ID" value="CAD2099704.1"/>
    <property type="molecule type" value="Genomic_DNA"/>
</dbReference>
<proteinExistence type="inferred from homology"/>
<protein>
    <submittedName>
        <fullName evidence="3">Metacaspase-like protein</fullName>
    </submittedName>
</protein>
<name>A0A6V7SN50_PLAVN</name>
<dbReference type="Proteomes" id="UP000515550">
    <property type="component" value="Chromosome PVBDA_13"/>
</dbReference>
<evidence type="ECO:0000313" key="4">
    <source>
        <dbReference type="Proteomes" id="UP000515550"/>
    </source>
</evidence>
<dbReference type="PANTHER" id="PTHR48104">
    <property type="entry name" value="METACASPASE-4"/>
    <property type="match status" value="1"/>
</dbReference>
<feature type="region of interest" description="Disordered" evidence="2">
    <location>
        <begin position="629"/>
        <end position="651"/>
    </location>
</feature>
<reference evidence="3 4" key="1">
    <citation type="submission" date="2020-08" db="EMBL/GenBank/DDBJ databases">
        <authorList>
            <person name="Ramaprasad A."/>
        </authorList>
    </citation>
    <scope>NUCLEOTIDE SEQUENCE [LARGE SCALE GENOMIC DNA]</scope>
</reference>
<organism evidence="3 4">
    <name type="scientific">Plasmodium vinckei brucechwatti</name>
    <dbReference type="NCBI Taxonomy" id="119398"/>
    <lineage>
        <taxon>Eukaryota</taxon>
        <taxon>Sar</taxon>
        <taxon>Alveolata</taxon>
        <taxon>Apicomplexa</taxon>
        <taxon>Aconoidasida</taxon>
        <taxon>Haemosporida</taxon>
        <taxon>Plasmodiidae</taxon>
        <taxon>Plasmodium</taxon>
        <taxon>Plasmodium (Vinckeia)</taxon>
    </lineage>
</organism>
<dbReference type="VEuPathDB" id="PlasmoDB:PVBDA_1300540"/>
<dbReference type="GO" id="GO:0004197">
    <property type="term" value="F:cysteine-type endopeptidase activity"/>
    <property type="evidence" value="ECO:0007669"/>
    <property type="project" value="TreeGrafter"/>
</dbReference>
<dbReference type="Gene3D" id="3.40.50.12660">
    <property type="match status" value="1"/>
</dbReference>
<dbReference type="GO" id="GO:0005737">
    <property type="term" value="C:cytoplasm"/>
    <property type="evidence" value="ECO:0007669"/>
    <property type="project" value="TreeGrafter"/>
</dbReference>
<evidence type="ECO:0000256" key="1">
    <source>
        <dbReference type="ARBA" id="ARBA00009005"/>
    </source>
</evidence>
<dbReference type="GO" id="GO:0006508">
    <property type="term" value="P:proteolysis"/>
    <property type="evidence" value="ECO:0007669"/>
    <property type="project" value="TreeGrafter"/>
</dbReference>
<evidence type="ECO:0000256" key="2">
    <source>
        <dbReference type="SAM" id="MobiDB-lite"/>
    </source>
</evidence>
<comment type="similarity">
    <text evidence="1">Belongs to the peptidase C14B family.</text>
</comment>
<evidence type="ECO:0000313" key="3">
    <source>
        <dbReference type="EMBL" id="CAD2099704.1"/>
    </source>
</evidence>
<sequence>MRDINIYSPLYSSYENINIYKRIKKISDHSEISTANISCDTKGKILGKGILFKSIKYFQNHIIIFSPIAIDAENEKIGPINKNMTKNLEKNEKNQILCIPPRGNNIKDLVFFQNINQENYALNGYNMPPNKIINSINPISYAYLMSNKNSFYNKQNSIQNNNAEKYVNNLNNTLKNQINNMHNGDKNYTERYVLNGNNNTTKPNISKIVDKNKGNNYIPRNAHNLNTKNNMLYNYGNYIYNNYNEEILNQYNQGSNIYRSMSCDNVNNTSNRYSHSFDNNKLTFLGPFVPLIPNNNIKTNTKVRRGNNMINLSFIPKNNVQRRSSSYLLNPLKKDKQDYINVNRKALNPNEQLKKNNHKKYSFNFSDYLSFCENPMRSTSIDQSVGSSFSYVRRKGGKGPSTTNRNRNNTLTKIYNFLFPYNQKESLEKKNTIKNYNPKNNSINYTQLKHSNKNESFCIINSNSKGEIQHLYHANNRNNKEKNSNIFNENYAHNSFINGNGTVSPFNNIQNESTNNAYNNYYEYYSPEQMKNASFLYNTHHNNNNMTFGKQYLSKNDIPNELSFKYNHYDDRHKYHAKMGTSIYKFTDQNGIKNKESNITNHLNLYHSKVDNTNSPIQNLKTNHLSENISKNKNNGKISQYNAKNIDPKPDEKNIAQIGNDKNHINYNFYNNNLVMQNDNINNFEKNGKNQNMIKNSNDANLTFSNVTQHINCIPKTNNNPKGPNMENTILNNNYKNSNMSYLPNQYNNTNTNNDAKTYLQNIDQFYCDKNYSNTKDGISGSNKIYEKNTLQHKDSLLLNYQNVTRQSQINTKNVKGNMMRSISAFEGPVNKLKEYNIDKLLYSKSKTYNVDNDKKEYIPFEQEINPNSINQDSAIPNNKNTSLNPLEKLTSKYSVENKNNAIHEINNLFNKPNVLDTADNGEKNKNTEITFNPNLPETNINGNYIDLINNDLLNMKKNINGSHEFDTKESELNINEINFKATIMNSHDHDLEKLKTKHNRINSGNNASAIDGINEILLSMSKRHNEFNAPLNALNEEPQNTDLYEESKHTKPNKLIKTKQKLKDNILETSSSIYNVKSQQHQNLHSIAKSQESMYFKMKTLTEVEKKALGDDYNNATVYKKFDPCKNKIETIARIHQNDTNDNDFVPKKLVISNESFRSFFSKHMNDVEDLNSSDNRFIEKFERLKSDNKDTNNLCNLKSNNANTTKNKVTKYKINASSELTTTGSESHYLGKKKALIITLSYNGLLKGCKNDTAQICKHLVESFNFNELTLLNDSNFCYKNYVAQKATKKNIINHLRDFIINSNNGDILFFYYCGYSTKIIDSKFRENNNFALLPQDYSNNKYIYSNEICHIIKKLKGGKQLCIIFDTTYSSYFVPTSISITYNKRINATELSKNEHLPFSYKKNTYSFKTFGKIKDRHTDPLYVENVKKPENNKFPEKKHIKDENQALVPSIFFFSPDFRDRNEYELLMKGKIRGLLTYCIGKSIELLKSNFSYHDVFLLSSQILLNIKKKYKIKYINFRLSFLNEYSPDDIKFLSHESLYLYKKRQIEEPLWKTSIRLGSINESIKSKFSTKMSELSLNISKMCLLIFIKDIQFFSKTKIDTSIEYFVSCFIKPKNVNILCVRRKNTKTQKIVRDKIFFLEYIVLALANIKNAKFYVELFKKKKKNYFVARSVFNIKNTDGRFSLVDEKENIIGIIDLNVKHIIEN</sequence>
<dbReference type="PANTHER" id="PTHR48104:SF30">
    <property type="entry name" value="METACASPASE-1"/>
    <property type="match status" value="1"/>
</dbReference>